<dbReference type="EMBL" id="VBOW01000067">
    <property type="protein sequence ID" value="TMQ57252.1"/>
    <property type="molecule type" value="Genomic_DNA"/>
</dbReference>
<dbReference type="InterPro" id="IPR027417">
    <property type="entry name" value="P-loop_NTPase"/>
</dbReference>
<evidence type="ECO:0000256" key="3">
    <source>
        <dbReference type="ARBA" id="ARBA00023015"/>
    </source>
</evidence>
<dbReference type="PROSITE" id="PS00688">
    <property type="entry name" value="SIGMA54_INTERACT_3"/>
    <property type="match status" value="1"/>
</dbReference>
<evidence type="ECO:0000256" key="4">
    <source>
        <dbReference type="ARBA" id="ARBA00023125"/>
    </source>
</evidence>
<evidence type="ECO:0000256" key="6">
    <source>
        <dbReference type="ARBA" id="ARBA00023163"/>
    </source>
</evidence>
<accession>A0A538T0W8</accession>
<dbReference type="Gene3D" id="1.10.8.60">
    <property type="match status" value="1"/>
</dbReference>
<evidence type="ECO:0000259" key="7">
    <source>
        <dbReference type="PROSITE" id="PS50045"/>
    </source>
</evidence>
<keyword evidence="1" id="KW-0547">Nucleotide-binding</keyword>
<dbReference type="FunFam" id="1.10.8.60:FF:000014">
    <property type="entry name" value="DNA-binding transcriptional regulator NtrC"/>
    <property type="match status" value="1"/>
</dbReference>
<dbReference type="GO" id="GO:0006355">
    <property type="term" value="P:regulation of DNA-templated transcription"/>
    <property type="evidence" value="ECO:0007669"/>
    <property type="project" value="InterPro"/>
</dbReference>
<dbReference type="SMART" id="SM00382">
    <property type="entry name" value="AAA"/>
    <property type="match status" value="1"/>
</dbReference>
<dbReference type="GO" id="GO:0005524">
    <property type="term" value="F:ATP binding"/>
    <property type="evidence" value="ECO:0007669"/>
    <property type="project" value="UniProtKB-KW"/>
</dbReference>
<organism evidence="8 9">
    <name type="scientific">Eiseniibacteriota bacterium</name>
    <dbReference type="NCBI Taxonomy" id="2212470"/>
    <lineage>
        <taxon>Bacteria</taxon>
        <taxon>Candidatus Eiseniibacteriota</taxon>
    </lineage>
</organism>
<evidence type="ECO:0000256" key="5">
    <source>
        <dbReference type="ARBA" id="ARBA00023159"/>
    </source>
</evidence>
<dbReference type="SUPFAM" id="SSF46689">
    <property type="entry name" value="Homeodomain-like"/>
    <property type="match status" value="1"/>
</dbReference>
<evidence type="ECO:0000256" key="2">
    <source>
        <dbReference type="ARBA" id="ARBA00022840"/>
    </source>
</evidence>
<dbReference type="InterPro" id="IPR025943">
    <property type="entry name" value="Sigma_54_int_dom_ATP-bd_2"/>
</dbReference>
<dbReference type="Gene3D" id="3.40.50.300">
    <property type="entry name" value="P-loop containing nucleotide triphosphate hydrolases"/>
    <property type="match status" value="1"/>
</dbReference>
<protein>
    <submittedName>
        <fullName evidence="8">Sigma-54-dependent Fis family transcriptional regulator</fullName>
    </submittedName>
</protein>
<dbReference type="InterPro" id="IPR003593">
    <property type="entry name" value="AAA+_ATPase"/>
</dbReference>
<dbReference type="Gene3D" id="1.10.10.60">
    <property type="entry name" value="Homeodomain-like"/>
    <property type="match status" value="1"/>
</dbReference>
<keyword evidence="5" id="KW-0010">Activator</keyword>
<dbReference type="AlphaFoldDB" id="A0A538T0W8"/>
<name>A0A538T0W8_UNCEI</name>
<dbReference type="CDD" id="cd00009">
    <property type="entry name" value="AAA"/>
    <property type="match status" value="1"/>
</dbReference>
<gene>
    <name evidence="8" type="ORF">E6K76_10935</name>
</gene>
<dbReference type="Proteomes" id="UP000316852">
    <property type="component" value="Unassembled WGS sequence"/>
</dbReference>
<feature type="domain" description="Sigma-54 factor interaction" evidence="7">
    <location>
        <begin position="38"/>
        <end position="267"/>
    </location>
</feature>
<keyword evidence="6" id="KW-0804">Transcription</keyword>
<keyword evidence="2" id="KW-0067">ATP-binding</keyword>
<dbReference type="FunFam" id="3.40.50.300:FF:000006">
    <property type="entry name" value="DNA-binding transcriptional regulator NtrC"/>
    <property type="match status" value="1"/>
</dbReference>
<dbReference type="Pfam" id="PF02954">
    <property type="entry name" value="HTH_8"/>
    <property type="match status" value="1"/>
</dbReference>
<evidence type="ECO:0000256" key="1">
    <source>
        <dbReference type="ARBA" id="ARBA00022741"/>
    </source>
</evidence>
<reference evidence="8 9" key="1">
    <citation type="journal article" date="2019" name="Nat. Microbiol.">
        <title>Mediterranean grassland soil C-N compound turnover is dependent on rainfall and depth, and is mediated by genomically divergent microorganisms.</title>
        <authorList>
            <person name="Diamond S."/>
            <person name="Andeer P.F."/>
            <person name="Li Z."/>
            <person name="Crits-Christoph A."/>
            <person name="Burstein D."/>
            <person name="Anantharaman K."/>
            <person name="Lane K.R."/>
            <person name="Thomas B.C."/>
            <person name="Pan C."/>
            <person name="Northen T.R."/>
            <person name="Banfield J.F."/>
        </authorList>
    </citation>
    <scope>NUCLEOTIDE SEQUENCE [LARGE SCALE GENOMIC DNA]</scope>
    <source>
        <strain evidence="8">WS_6</strain>
    </source>
</reference>
<evidence type="ECO:0000313" key="9">
    <source>
        <dbReference type="Proteomes" id="UP000316852"/>
    </source>
</evidence>
<dbReference type="SUPFAM" id="SSF52540">
    <property type="entry name" value="P-loop containing nucleoside triphosphate hydrolases"/>
    <property type="match status" value="1"/>
</dbReference>
<dbReference type="InterPro" id="IPR025662">
    <property type="entry name" value="Sigma_54_int_dom_ATP-bd_1"/>
</dbReference>
<comment type="caution">
    <text evidence="8">The sequence shown here is derived from an EMBL/GenBank/DDBJ whole genome shotgun (WGS) entry which is preliminary data.</text>
</comment>
<dbReference type="InterPro" id="IPR025944">
    <property type="entry name" value="Sigma_54_int_dom_CS"/>
</dbReference>
<dbReference type="InterPro" id="IPR058031">
    <property type="entry name" value="AAA_lid_NorR"/>
</dbReference>
<proteinExistence type="predicted"/>
<sequence>MSPRATSELAAGDPAMKGLWEAPHVSEGPRGGAITQNMIGQSPALQRIFRLVAKVAPTESPVLITGESGTGKEMIATAIHLQSRRAHRTFVAVNSSAIPEQLFESELFGHVRGAFTGANADRVGLMQHADGGTIFFDEVAEMPLSVQVKLLRALQSGEIRPVGAKESRRVDIRVIAATNRDVKRALADGTFREDLYYRLNVFHIELPPLRERREDIPLLANYFREKYSRALGKQVKGFSERAQFYLMRYDYPGNVRELENAVERAVTLAERGEITHLDLPPVLREPRVPLLERGNAFPYSENMSLAQLEAEHIRRVLLHTAGNTTRAAKILGISRSTLWRKMREYGL</sequence>
<dbReference type="InterPro" id="IPR002078">
    <property type="entry name" value="Sigma_54_int"/>
</dbReference>
<dbReference type="Pfam" id="PF25601">
    <property type="entry name" value="AAA_lid_14"/>
    <property type="match status" value="1"/>
</dbReference>
<dbReference type="Pfam" id="PF00158">
    <property type="entry name" value="Sigma54_activat"/>
    <property type="match status" value="1"/>
</dbReference>
<dbReference type="PROSITE" id="PS00675">
    <property type="entry name" value="SIGMA54_INTERACT_1"/>
    <property type="match status" value="1"/>
</dbReference>
<dbReference type="InterPro" id="IPR009057">
    <property type="entry name" value="Homeodomain-like_sf"/>
</dbReference>
<dbReference type="GO" id="GO:0043565">
    <property type="term" value="F:sequence-specific DNA binding"/>
    <property type="evidence" value="ECO:0007669"/>
    <property type="project" value="InterPro"/>
</dbReference>
<dbReference type="PROSITE" id="PS50045">
    <property type="entry name" value="SIGMA54_INTERACT_4"/>
    <property type="match status" value="1"/>
</dbReference>
<dbReference type="PROSITE" id="PS00676">
    <property type="entry name" value="SIGMA54_INTERACT_2"/>
    <property type="match status" value="1"/>
</dbReference>
<dbReference type="PANTHER" id="PTHR32071">
    <property type="entry name" value="TRANSCRIPTIONAL REGULATORY PROTEIN"/>
    <property type="match status" value="1"/>
</dbReference>
<dbReference type="InterPro" id="IPR002197">
    <property type="entry name" value="HTH_Fis"/>
</dbReference>
<evidence type="ECO:0000313" key="8">
    <source>
        <dbReference type="EMBL" id="TMQ57252.1"/>
    </source>
</evidence>
<dbReference type="PRINTS" id="PR01590">
    <property type="entry name" value="HTHFIS"/>
</dbReference>
<keyword evidence="3" id="KW-0805">Transcription regulation</keyword>
<keyword evidence="4" id="KW-0238">DNA-binding</keyword>